<dbReference type="Proteomes" id="UP001642483">
    <property type="component" value="Unassembled WGS sequence"/>
</dbReference>
<evidence type="ECO:0000313" key="2">
    <source>
        <dbReference type="EMBL" id="CAK8696091.1"/>
    </source>
</evidence>
<keyword evidence="3" id="KW-1185">Reference proteome</keyword>
<evidence type="ECO:0008006" key="4">
    <source>
        <dbReference type="Google" id="ProtNLM"/>
    </source>
</evidence>
<evidence type="ECO:0000256" key="1">
    <source>
        <dbReference type="SAM" id="SignalP"/>
    </source>
</evidence>
<name>A0ABP0GYR5_CLALP</name>
<sequence>MWSACIGFTLLTFLSLQASALDCYQYSANSYDGIPEDADLSKTECPNNTTQCATISWTSELTDADTVKFKQGICADHNTCKFFCAAVYENLDQKTSQCQIQCCNQEGCNKPTKHKQDI</sequence>
<reference evidence="2 3" key="1">
    <citation type="submission" date="2024-02" db="EMBL/GenBank/DDBJ databases">
        <authorList>
            <person name="Daric V."/>
            <person name="Darras S."/>
        </authorList>
    </citation>
    <scope>NUCLEOTIDE SEQUENCE [LARGE SCALE GENOMIC DNA]</scope>
</reference>
<feature type="signal peptide" evidence="1">
    <location>
        <begin position="1"/>
        <end position="20"/>
    </location>
</feature>
<accession>A0ABP0GYR5</accession>
<protein>
    <recommendedName>
        <fullName evidence="4">Secreted protein</fullName>
    </recommendedName>
</protein>
<feature type="chain" id="PRO_5046145792" description="Secreted protein" evidence="1">
    <location>
        <begin position="21"/>
        <end position="118"/>
    </location>
</feature>
<proteinExistence type="predicted"/>
<keyword evidence="1" id="KW-0732">Signal</keyword>
<organism evidence="2 3">
    <name type="scientific">Clavelina lepadiformis</name>
    <name type="common">Light-bulb sea squirt</name>
    <name type="synonym">Ascidia lepadiformis</name>
    <dbReference type="NCBI Taxonomy" id="159417"/>
    <lineage>
        <taxon>Eukaryota</taxon>
        <taxon>Metazoa</taxon>
        <taxon>Chordata</taxon>
        <taxon>Tunicata</taxon>
        <taxon>Ascidiacea</taxon>
        <taxon>Aplousobranchia</taxon>
        <taxon>Clavelinidae</taxon>
        <taxon>Clavelina</taxon>
    </lineage>
</organism>
<evidence type="ECO:0000313" key="3">
    <source>
        <dbReference type="Proteomes" id="UP001642483"/>
    </source>
</evidence>
<dbReference type="InterPro" id="IPR045860">
    <property type="entry name" value="Snake_toxin-like_sf"/>
</dbReference>
<dbReference type="SUPFAM" id="SSF57302">
    <property type="entry name" value="Snake toxin-like"/>
    <property type="match status" value="1"/>
</dbReference>
<dbReference type="EMBL" id="CAWYQH010000152">
    <property type="protein sequence ID" value="CAK8696091.1"/>
    <property type="molecule type" value="Genomic_DNA"/>
</dbReference>
<gene>
    <name evidence="2" type="ORF">CVLEPA_LOCUS29280</name>
</gene>
<comment type="caution">
    <text evidence="2">The sequence shown here is derived from an EMBL/GenBank/DDBJ whole genome shotgun (WGS) entry which is preliminary data.</text>
</comment>
<dbReference type="Gene3D" id="2.10.60.10">
    <property type="entry name" value="CD59"/>
    <property type="match status" value="1"/>
</dbReference>